<proteinExistence type="predicted"/>
<accession>U2CFQ1</accession>
<evidence type="ECO:0000313" key="3">
    <source>
        <dbReference type="Proteomes" id="UP000016496"/>
    </source>
</evidence>
<evidence type="ECO:0000313" key="2">
    <source>
        <dbReference type="EMBL" id="ERI89319.1"/>
    </source>
</evidence>
<dbReference type="Proteomes" id="UP000016496">
    <property type="component" value="Unassembled WGS sequence"/>
</dbReference>
<protein>
    <submittedName>
        <fullName evidence="2">BsuBI/PstI restriction endonuclease</fullName>
    </submittedName>
</protein>
<name>U2CFQ1_9BACE</name>
<keyword evidence="2" id="KW-0255">Endonuclease</keyword>
<dbReference type="RefSeq" id="WP_021645174.1">
    <property type="nucleotide sequence ID" value="NZ_KE993095.1"/>
</dbReference>
<feature type="domain" description="BsuBI/PstI restriction endonuclease HTH" evidence="1">
    <location>
        <begin position="2"/>
        <end position="143"/>
    </location>
</feature>
<keyword evidence="2" id="KW-0378">Hydrolase</keyword>
<dbReference type="HOGENOM" id="CLU_1431951_0_0_10"/>
<dbReference type="Gene3D" id="1.10.10.1820">
    <property type="entry name" value="BsuBI/PstI restriction endonuclease-like"/>
    <property type="match status" value="1"/>
</dbReference>
<dbReference type="InterPro" id="IPR041962">
    <property type="entry name" value="BsuBI/PstI_N_sf"/>
</dbReference>
<comment type="caution">
    <text evidence="2">The sequence shown here is derived from an EMBL/GenBank/DDBJ whole genome shotgun (WGS) entry which is preliminary data.</text>
</comment>
<dbReference type="GO" id="GO:0004519">
    <property type="term" value="F:endonuclease activity"/>
    <property type="evidence" value="ECO:0007669"/>
    <property type="project" value="UniProtKB-KW"/>
</dbReference>
<dbReference type="PATRIC" id="fig|1321819.3.peg.30"/>
<gene>
    <name evidence="2" type="ORF">HMPREF1981_00030</name>
</gene>
<keyword evidence="2" id="KW-0540">Nuclease</keyword>
<dbReference type="Pfam" id="PF17728">
    <property type="entry name" value="BsuBI_PstI_RE_N"/>
    <property type="match status" value="1"/>
</dbReference>
<dbReference type="InterPro" id="IPR041454">
    <property type="entry name" value="BsuBI/PstI_N"/>
</dbReference>
<dbReference type="AlphaFoldDB" id="U2CFQ1"/>
<sequence>MSKISEAQEILSVLGLPPAQQNEISALTLLALCGLKEKDKWTDTTRNSLKISKDIMAFVNRNYKKEQPYAPNTRETFRRQVLHQFLQARIVDYNPDNPALPVNSPNAHYKLTEEACEVIKSYNTGEWKTKAQSFNNAVGRLIEEYEKNRMMEMIPVTIEGVEFKLSPGKHNEIQAMVINESSLKNLILI</sequence>
<organism evidence="2 3">
    <name type="scientific">Bacteroides pyogenes F0041</name>
    <dbReference type="NCBI Taxonomy" id="1321819"/>
    <lineage>
        <taxon>Bacteria</taxon>
        <taxon>Pseudomonadati</taxon>
        <taxon>Bacteroidota</taxon>
        <taxon>Bacteroidia</taxon>
        <taxon>Bacteroidales</taxon>
        <taxon>Bacteroidaceae</taxon>
        <taxon>Bacteroides</taxon>
    </lineage>
</organism>
<reference evidence="2 3" key="1">
    <citation type="submission" date="2013-08" db="EMBL/GenBank/DDBJ databases">
        <authorList>
            <person name="Weinstock G."/>
            <person name="Sodergren E."/>
            <person name="Wylie T."/>
            <person name="Fulton L."/>
            <person name="Fulton R."/>
            <person name="Fronick C."/>
            <person name="O'Laughlin M."/>
            <person name="Godfrey J."/>
            <person name="Miner T."/>
            <person name="Herter B."/>
            <person name="Appelbaum E."/>
            <person name="Cordes M."/>
            <person name="Lek S."/>
            <person name="Wollam A."/>
            <person name="Pepin K.H."/>
            <person name="Palsikar V.B."/>
            <person name="Mitreva M."/>
            <person name="Wilson R.K."/>
        </authorList>
    </citation>
    <scope>NUCLEOTIDE SEQUENCE [LARGE SCALE GENOMIC DNA]</scope>
    <source>
        <strain evidence="2 3">F0041</strain>
    </source>
</reference>
<dbReference type="EMBL" id="AWSV01000001">
    <property type="protein sequence ID" value="ERI89319.1"/>
    <property type="molecule type" value="Genomic_DNA"/>
</dbReference>
<evidence type="ECO:0000259" key="1">
    <source>
        <dbReference type="Pfam" id="PF17728"/>
    </source>
</evidence>